<proteinExistence type="predicted"/>
<gene>
    <name evidence="2" type="ORF">C923_02507</name>
</gene>
<accession>W7JD85</accession>
<sequence length="49" mass="6041">MAKWQNGKKMAKWQNDKMAKWQNGKMTKWQNDKTHIYTKRSIKKDEKNE</sequence>
<dbReference type="AlphaFoldDB" id="W7JD85"/>
<protein>
    <submittedName>
        <fullName evidence="2">Uncharacterized protein</fullName>
    </submittedName>
</protein>
<reference evidence="2 3" key="1">
    <citation type="submission" date="2013-02" db="EMBL/GenBank/DDBJ databases">
        <title>The Genome Sequence of Plasmodium falciparum UGT5.1.</title>
        <authorList>
            <consortium name="The Broad Institute Genome Sequencing Platform"/>
            <consortium name="The Broad Institute Genome Sequencing Center for Infectious Disease"/>
            <person name="Neafsey D."/>
            <person name="Cheeseman I."/>
            <person name="Volkman S."/>
            <person name="Adams J."/>
            <person name="Walker B."/>
            <person name="Young S.K."/>
            <person name="Zeng Q."/>
            <person name="Gargeya S."/>
            <person name="Fitzgerald M."/>
            <person name="Haas B."/>
            <person name="Abouelleil A."/>
            <person name="Alvarado L."/>
            <person name="Arachchi H.M."/>
            <person name="Berlin A.M."/>
            <person name="Chapman S.B."/>
            <person name="Dewar J."/>
            <person name="Goldberg J."/>
            <person name="Griggs A."/>
            <person name="Gujja S."/>
            <person name="Hansen M."/>
            <person name="Howarth C."/>
            <person name="Imamovic A."/>
            <person name="Larimer J."/>
            <person name="McCowan C."/>
            <person name="Murphy C."/>
            <person name="Neiman D."/>
            <person name="Pearson M."/>
            <person name="Priest M."/>
            <person name="Roberts A."/>
            <person name="Saif S."/>
            <person name="Shea T."/>
            <person name="Sisk P."/>
            <person name="Sykes S."/>
            <person name="Wortman J."/>
            <person name="Nusbaum C."/>
            <person name="Birren B."/>
        </authorList>
    </citation>
    <scope>NUCLEOTIDE SEQUENCE [LARGE SCALE GENOMIC DNA]</scope>
    <source>
        <strain evidence="2 3">UGT5.1</strain>
    </source>
</reference>
<name>W7JD85_PLAFA</name>
<dbReference type="Proteomes" id="UP000030697">
    <property type="component" value="Unassembled WGS sequence"/>
</dbReference>
<evidence type="ECO:0000313" key="2">
    <source>
        <dbReference type="EMBL" id="EWC76845.1"/>
    </source>
</evidence>
<evidence type="ECO:0000256" key="1">
    <source>
        <dbReference type="SAM" id="MobiDB-lite"/>
    </source>
</evidence>
<organism evidence="2 3">
    <name type="scientific">Plasmodium falciparum UGT5.1</name>
    <dbReference type="NCBI Taxonomy" id="1237627"/>
    <lineage>
        <taxon>Eukaryota</taxon>
        <taxon>Sar</taxon>
        <taxon>Alveolata</taxon>
        <taxon>Apicomplexa</taxon>
        <taxon>Aconoidasida</taxon>
        <taxon>Haemosporida</taxon>
        <taxon>Plasmodiidae</taxon>
        <taxon>Plasmodium</taxon>
        <taxon>Plasmodium (Laverania)</taxon>
    </lineage>
</organism>
<evidence type="ECO:0000313" key="3">
    <source>
        <dbReference type="Proteomes" id="UP000030697"/>
    </source>
</evidence>
<dbReference type="EMBL" id="KE124550">
    <property type="protein sequence ID" value="EWC76845.1"/>
    <property type="molecule type" value="Genomic_DNA"/>
</dbReference>
<feature type="region of interest" description="Disordered" evidence="1">
    <location>
        <begin position="19"/>
        <end position="49"/>
    </location>
</feature>